<reference evidence="8 9" key="1">
    <citation type="submission" date="2019-02" db="EMBL/GenBank/DDBJ databases">
        <title>Genomic Encyclopedia of Type Strains, Phase IV (KMG-IV): sequencing the most valuable type-strain genomes for metagenomic binning, comparative biology and taxonomic classification.</title>
        <authorList>
            <person name="Goeker M."/>
        </authorList>
    </citation>
    <scope>NUCLEOTIDE SEQUENCE [LARGE SCALE GENOMIC DNA]</scope>
    <source>
        <strain evidence="8 9">DSM 101727</strain>
    </source>
</reference>
<keyword evidence="9" id="KW-1185">Reference proteome</keyword>
<dbReference type="OrthoDB" id="9807815at2"/>
<dbReference type="GO" id="GO:0005886">
    <property type="term" value="C:plasma membrane"/>
    <property type="evidence" value="ECO:0007669"/>
    <property type="project" value="TreeGrafter"/>
</dbReference>
<accession>A0A4Q7KH67</accession>
<evidence type="ECO:0000256" key="2">
    <source>
        <dbReference type="ARBA" id="ARBA00009399"/>
    </source>
</evidence>
<dbReference type="EMBL" id="SGWQ01000010">
    <property type="protein sequence ID" value="RZS33874.1"/>
    <property type="molecule type" value="Genomic_DNA"/>
</dbReference>
<dbReference type="InterPro" id="IPR051401">
    <property type="entry name" value="GtrA_CellWall_Glycosyl"/>
</dbReference>
<evidence type="ECO:0000256" key="1">
    <source>
        <dbReference type="ARBA" id="ARBA00004141"/>
    </source>
</evidence>
<proteinExistence type="inferred from homology"/>
<sequence>MADGTETVTNTVTSTGPRGIYWILARLPEPIRSRLIKHRELLKFAAVGGTCFVITNVVNYALKLTVLSRNPVTALSVAVIVATIVSYVLSREWSFRTRGGRERPHEAALFFLISGIGVALNALPLAVSRYVLQNQVPHVSLVSQEVADFVSGIIIGTLITTVFRWWAFKKWVFPQENARERSARSARRRATVTALPDADERAA</sequence>
<evidence type="ECO:0000256" key="5">
    <source>
        <dbReference type="ARBA" id="ARBA00023136"/>
    </source>
</evidence>
<feature type="transmembrane region" description="Helical" evidence="6">
    <location>
        <begin position="72"/>
        <end position="89"/>
    </location>
</feature>
<evidence type="ECO:0000313" key="9">
    <source>
        <dbReference type="Proteomes" id="UP000294257"/>
    </source>
</evidence>
<name>A0A4Q7KH67_9PSEU</name>
<feature type="domain" description="GtrA/DPMS transmembrane" evidence="7">
    <location>
        <begin position="43"/>
        <end position="173"/>
    </location>
</feature>
<evidence type="ECO:0000256" key="4">
    <source>
        <dbReference type="ARBA" id="ARBA00022989"/>
    </source>
</evidence>
<dbReference type="InterPro" id="IPR007267">
    <property type="entry name" value="GtrA_DPMS_TM"/>
</dbReference>
<feature type="transmembrane region" description="Helical" evidence="6">
    <location>
        <begin position="147"/>
        <end position="167"/>
    </location>
</feature>
<comment type="similarity">
    <text evidence="2">Belongs to the GtrA family.</text>
</comment>
<evidence type="ECO:0000256" key="3">
    <source>
        <dbReference type="ARBA" id="ARBA00022692"/>
    </source>
</evidence>
<comment type="subcellular location">
    <subcellularLocation>
        <location evidence="1">Membrane</location>
        <topology evidence="1">Multi-pass membrane protein</topology>
    </subcellularLocation>
</comment>
<evidence type="ECO:0000313" key="8">
    <source>
        <dbReference type="EMBL" id="RZS33874.1"/>
    </source>
</evidence>
<gene>
    <name evidence="8" type="ORF">EV193_11024</name>
</gene>
<protein>
    <submittedName>
        <fullName evidence="8">Putative flippase GtrA</fullName>
    </submittedName>
</protein>
<keyword evidence="5 6" id="KW-0472">Membrane</keyword>
<organism evidence="8 9">
    <name type="scientific">Herbihabitans rhizosphaerae</name>
    <dbReference type="NCBI Taxonomy" id="1872711"/>
    <lineage>
        <taxon>Bacteria</taxon>
        <taxon>Bacillati</taxon>
        <taxon>Actinomycetota</taxon>
        <taxon>Actinomycetes</taxon>
        <taxon>Pseudonocardiales</taxon>
        <taxon>Pseudonocardiaceae</taxon>
        <taxon>Herbihabitans</taxon>
    </lineage>
</organism>
<evidence type="ECO:0000256" key="6">
    <source>
        <dbReference type="SAM" id="Phobius"/>
    </source>
</evidence>
<dbReference type="Pfam" id="PF04138">
    <property type="entry name" value="GtrA_DPMS_TM"/>
    <property type="match status" value="1"/>
</dbReference>
<dbReference type="PANTHER" id="PTHR38459">
    <property type="entry name" value="PROPHAGE BACTOPRENOL-LINKED GLUCOSE TRANSLOCASE HOMOLOG"/>
    <property type="match status" value="1"/>
</dbReference>
<evidence type="ECO:0000259" key="7">
    <source>
        <dbReference type="Pfam" id="PF04138"/>
    </source>
</evidence>
<feature type="transmembrane region" description="Helical" evidence="6">
    <location>
        <begin position="109"/>
        <end position="127"/>
    </location>
</feature>
<keyword evidence="4 6" id="KW-1133">Transmembrane helix</keyword>
<dbReference type="Proteomes" id="UP000294257">
    <property type="component" value="Unassembled WGS sequence"/>
</dbReference>
<dbReference type="RefSeq" id="WP_130347096.1">
    <property type="nucleotide sequence ID" value="NZ_SGWQ01000010.1"/>
</dbReference>
<dbReference type="GO" id="GO:0000271">
    <property type="term" value="P:polysaccharide biosynthetic process"/>
    <property type="evidence" value="ECO:0007669"/>
    <property type="project" value="InterPro"/>
</dbReference>
<keyword evidence="3 6" id="KW-0812">Transmembrane</keyword>
<dbReference type="PANTHER" id="PTHR38459:SF1">
    <property type="entry name" value="PROPHAGE BACTOPRENOL-LINKED GLUCOSE TRANSLOCASE HOMOLOG"/>
    <property type="match status" value="1"/>
</dbReference>
<dbReference type="AlphaFoldDB" id="A0A4Q7KH67"/>
<feature type="transmembrane region" description="Helical" evidence="6">
    <location>
        <begin position="41"/>
        <end position="60"/>
    </location>
</feature>
<comment type="caution">
    <text evidence="8">The sequence shown here is derived from an EMBL/GenBank/DDBJ whole genome shotgun (WGS) entry which is preliminary data.</text>
</comment>